<protein>
    <submittedName>
        <fullName evidence="2">Uncharacterized protein</fullName>
    </submittedName>
</protein>
<evidence type="ECO:0000313" key="2">
    <source>
        <dbReference type="EMBL" id="MDT7519622.1"/>
    </source>
</evidence>
<dbReference type="EMBL" id="JAVBIK010000001">
    <property type="protein sequence ID" value="MDT7519622.1"/>
    <property type="molecule type" value="Genomic_DNA"/>
</dbReference>
<feature type="transmembrane region" description="Helical" evidence="1">
    <location>
        <begin position="86"/>
        <end position="107"/>
    </location>
</feature>
<gene>
    <name evidence="2" type="ORF">RAE19_13025</name>
</gene>
<keyword evidence="3" id="KW-1185">Reference proteome</keyword>
<proteinExistence type="predicted"/>
<dbReference type="Proteomes" id="UP001321700">
    <property type="component" value="Unassembled WGS sequence"/>
</dbReference>
<feature type="transmembrane region" description="Helical" evidence="1">
    <location>
        <begin position="32"/>
        <end position="51"/>
    </location>
</feature>
<organism evidence="2 3">
    <name type="scientific">Rhodoferax potami</name>
    <dbReference type="NCBI Taxonomy" id="3068338"/>
    <lineage>
        <taxon>Bacteria</taxon>
        <taxon>Pseudomonadati</taxon>
        <taxon>Pseudomonadota</taxon>
        <taxon>Betaproteobacteria</taxon>
        <taxon>Burkholderiales</taxon>
        <taxon>Comamonadaceae</taxon>
        <taxon>Rhodoferax</taxon>
    </lineage>
</organism>
<name>A0ABU3KQC0_9BURK</name>
<accession>A0ABU3KQC0</accession>
<dbReference type="RefSeq" id="WP_313875292.1">
    <property type="nucleotide sequence ID" value="NZ_JAVBIK010000001.1"/>
</dbReference>
<keyword evidence="1" id="KW-1133">Transmembrane helix</keyword>
<comment type="caution">
    <text evidence="2">The sequence shown here is derived from an EMBL/GenBank/DDBJ whole genome shotgun (WGS) entry which is preliminary data.</text>
</comment>
<feature type="transmembrane region" description="Helical" evidence="1">
    <location>
        <begin position="6"/>
        <end position="25"/>
    </location>
</feature>
<evidence type="ECO:0000256" key="1">
    <source>
        <dbReference type="SAM" id="Phobius"/>
    </source>
</evidence>
<sequence>MSFFTRALIAVSSFMFLAIAVGMAIRGNYGAAATAGGLACFILFMGGMAWFEKKYPLPPLPKGEVPTLGGEARRYLEHYPGAPGKVAAVVLGIILLLAIVTFILRLWHTTHA</sequence>
<reference evidence="2 3" key="1">
    <citation type="submission" date="2023-08" db="EMBL/GenBank/DDBJ databases">
        <title>Rhodoferax potami sp. nov. and Rhodoferax mekongensis sp. nov., isolated from the Mekong River in Thailand.</title>
        <authorList>
            <person name="Kitikhun S."/>
            <person name="Charoenyingcharoen P."/>
            <person name="Siriarchawattana P."/>
            <person name="Likhitrattanapisal S."/>
            <person name="Nilsakha T."/>
            <person name="Chanpet A."/>
            <person name="Rattanawaree P."/>
            <person name="Ingsriswang S."/>
        </authorList>
    </citation>
    <scope>NUCLEOTIDE SEQUENCE [LARGE SCALE GENOMIC DNA]</scope>
    <source>
        <strain evidence="2 3">TBRC 17660</strain>
    </source>
</reference>
<keyword evidence="1" id="KW-0472">Membrane</keyword>
<keyword evidence="1" id="KW-0812">Transmembrane</keyword>
<evidence type="ECO:0000313" key="3">
    <source>
        <dbReference type="Proteomes" id="UP001321700"/>
    </source>
</evidence>